<dbReference type="InterPro" id="IPR005107">
    <property type="entry name" value="CO_DH_flav_C"/>
</dbReference>
<dbReference type="GO" id="GO:0016491">
    <property type="term" value="F:oxidoreductase activity"/>
    <property type="evidence" value="ECO:0007669"/>
    <property type="project" value="UniProtKB-KW"/>
</dbReference>
<name>A0A2K2G5N8_9SPHN</name>
<dbReference type="Gene3D" id="3.30.390.50">
    <property type="entry name" value="CO dehydrogenase flavoprotein, C-terminal domain"/>
    <property type="match status" value="1"/>
</dbReference>
<dbReference type="PANTHER" id="PTHR42659">
    <property type="entry name" value="XANTHINE DEHYDROGENASE SUBUNIT C-RELATED"/>
    <property type="match status" value="1"/>
</dbReference>
<dbReference type="InterPro" id="IPR016167">
    <property type="entry name" value="FAD-bd_PCMH_sub1"/>
</dbReference>
<dbReference type="InterPro" id="IPR051312">
    <property type="entry name" value="Diverse_Substr_Oxidored"/>
</dbReference>
<dbReference type="Proteomes" id="UP000236327">
    <property type="component" value="Unassembled WGS sequence"/>
</dbReference>
<proteinExistence type="predicted"/>
<dbReference type="Gene3D" id="3.30.465.10">
    <property type="match status" value="1"/>
</dbReference>
<organism evidence="5 6">
    <name type="scientific">Novosphingobium guangzhouense</name>
    <dbReference type="NCBI Taxonomy" id="1850347"/>
    <lineage>
        <taxon>Bacteria</taxon>
        <taxon>Pseudomonadati</taxon>
        <taxon>Pseudomonadota</taxon>
        <taxon>Alphaproteobacteria</taxon>
        <taxon>Sphingomonadales</taxon>
        <taxon>Sphingomonadaceae</taxon>
        <taxon>Novosphingobium</taxon>
    </lineage>
</organism>
<reference evidence="5 6" key="1">
    <citation type="submission" date="2016-05" db="EMBL/GenBank/DDBJ databases">
        <title>Complete genome sequence of Novosphingobium guangzhouense SA925(T).</title>
        <authorList>
            <person name="Sha S."/>
        </authorList>
    </citation>
    <scope>NUCLEOTIDE SEQUENCE [LARGE SCALE GENOMIC DNA]</scope>
    <source>
        <strain evidence="5 6">SA925</strain>
    </source>
</reference>
<keyword evidence="3" id="KW-0560">Oxidoreductase</keyword>
<dbReference type="InterPro" id="IPR002346">
    <property type="entry name" value="Mopterin_DH_FAD-bd"/>
</dbReference>
<dbReference type="Pfam" id="PF03450">
    <property type="entry name" value="CO_deh_flav_C"/>
    <property type="match status" value="1"/>
</dbReference>
<dbReference type="SUPFAM" id="SSF56176">
    <property type="entry name" value="FAD-binding/transporter-associated domain-like"/>
    <property type="match status" value="1"/>
</dbReference>
<dbReference type="InterPro" id="IPR036683">
    <property type="entry name" value="CO_DH_flav_C_dom_sf"/>
</dbReference>
<accession>A0A2K2G5N8</accession>
<dbReference type="EMBL" id="LYMM01000002">
    <property type="protein sequence ID" value="PNU06355.1"/>
    <property type="molecule type" value="Genomic_DNA"/>
</dbReference>
<feature type="domain" description="FAD-binding PCMH-type" evidence="4">
    <location>
        <begin position="1"/>
        <end position="177"/>
    </location>
</feature>
<gene>
    <name evidence="5" type="ORF">A8V01_02035</name>
</gene>
<evidence type="ECO:0000256" key="3">
    <source>
        <dbReference type="ARBA" id="ARBA00023002"/>
    </source>
</evidence>
<dbReference type="InterPro" id="IPR016169">
    <property type="entry name" value="FAD-bd_PCMH_sub2"/>
</dbReference>
<dbReference type="PROSITE" id="PS51387">
    <property type="entry name" value="FAD_PCMH"/>
    <property type="match status" value="1"/>
</dbReference>
<dbReference type="AlphaFoldDB" id="A0A2K2G5N8"/>
<dbReference type="PANTHER" id="PTHR42659:SF2">
    <property type="entry name" value="XANTHINE DEHYDROGENASE SUBUNIT C-RELATED"/>
    <property type="match status" value="1"/>
</dbReference>
<dbReference type="GO" id="GO:0071949">
    <property type="term" value="F:FAD binding"/>
    <property type="evidence" value="ECO:0007669"/>
    <property type="project" value="InterPro"/>
</dbReference>
<evidence type="ECO:0000259" key="4">
    <source>
        <dbReference type="PROSITE" id="PS51387"/>
    </source>
</evidence>
<dbReference type="OrthoDB" id="9793944at2"/>
<evidence type="ECO:0000256" key="1">
    <source>
        <dbReference type="ARBA" id="ARBA00022630"/>
    </source>
</evidence>
<dbReference type="SMART" id="SM01092">
    <property type="entry name" value="CO_deh_flav_C"/>
    <property type="match status" value="1"/>
</dbReference>
<evidence type="ECO:0000256" key="2">
    <source>
        <dbReference type="ARBA" id="ARBA00022827"/>
    </source>
</evidence>
<protein>
    <submittedName>
        <fullName evidence="5">Molybdopterin dehydrogenase</fullName>
    </submittedName>
</protein>
<evidence type="ECO:0000313" key="5">
    <source>
        <dbReference type="EMBL" id="PNU06355.1"/>
    </source>
</evidence>
<dbReference type="Gene3D" id="3.30.43.10">
    <property type="entry name" value="Uridine Diphospho-n-acetylenolpyruvylglucosamine Reductase, domain 2"/>
    <property type="match status" value="1"/>
</dbReference>
<keyword evidence="2" id="KW-0274">FAD</keyword>
<comment type="caution">
    <text evidence="5">The sequence shown here is derived from an EMBL/GenBank/DDBJ whole genome shotgun (WGS) entry which is preliminary data.</text>
</comment>
<dbReference type="InterPro" id="IPR016166">
    <property type="entry name" value="FAD-bd_PCMH"/>
</dbReference>
<dbReference type="Pfam" id="PF00941">
    <property type="entry name" value="FAD_binding_5"/>
    <property type="match status" value="1"/>
</dbReference>
<sequence length="289" mass="30386">MKPAPFDYVRPSSVEEACRVLAEAGGGATVIAGGQTLMPLLALRMSQPFILVDINHIAALKGVTRVAGGTRVGPATRQADALRDETLARHLPAFVTALGHVGHYQTRNRGTVGGSVALGEPAAEMPATAVALGARIEIASVRGTRTVPADEFYLGPYMTVLEPDELVTGVVYPDWPDGHLVLFREVAQRPGDFALVGLVGALALESGLIARAGVGWFGMGPTPIRARQAEDALVGSALDRIDPQAMARLALADTAPFDDHHVSAEYRRTVGARIFARALAETLGIRSAA</sequence>
<evidence type="ECO:0000313" key="6">
    <source>
        <dbReference type="Proteomes" id="UP000236327"/>
    </source>
</evidence>
<dbReference type="RefSeq" id="WP_103094292.1">
    <property type="nucleotide sequence ID" value="NZ_LYMM01000002.1"/>
</dbReference>
<keyword evidence="6" id="KW-1185">Reference proteome</keyword>
<dbReference type="SUPFAM" id="SSF55447">
    <property type="entry name" value="CO dehydrogenase flavoprotein C-terminal domain-like"/>
    <property type="match status" value="1"/>
</dbReference>
<keyword evidence="1" id="KW-0285">Flavoprotein</keyword>
<dbReference type="InterPro" id="IPR036318">
    <property type="entry name" value="FAD-bd_PCMH-like_sf"/>
</dbReference>